<dbReference type="InterPro" id="IPR025371">
    <property type="entry name" value="BT_3044-like_C"/>
</dbReference>
<feature type="domain" description="BT-3044-like C-terminal" evidence="2">
    <location>
        <begin position="160"/>
        <end position="293"/>
    </location>
</feature>
<dbReference type="InterPro" id="IPR013728">
    <property type="entry name" value="BT_3987-like_N"/>
</dbReference>
<keyword evidence="4" id="KW-1185">Reference proteome</keyword>
<name>A0A1W2AKU4_9SPHI</name>
<accession>A0A1W2AKU4</accession>
<feature type="domain" description="BT-3987-like N-terminal" evidence="1">
    <location>
        <begin position="31"/>
        <end position="149"/>
    </location>
</feature>
<dbReference type="OrthoDB" id="1050708at2"/>
<sequence>MKQKYITMLALATVLSSCKDNELFEKEMYKNDVALISSSYYNTFQEIVPLTGNEVTGYIAASAGGTHASTKDLVIQLEDDLTQLDFYNRSLFDFDTKLYAKLLPRNKYEILDPKIQIKAGERTGRTMVKLRPDGLSPDSTYFIGLKATAGPGVEINSKKTTILYQVLIKNDYASQAQNTFYSMTGLVNGMVTAGNKKLFPLSANSIRVIAGTESFESTEPMINKTSIVLEVAADKSVTIKPYKDIKVKQINGDARYPNVFRVEESFGRKFNVFLLSYEYTVNNVAKTMQEELRIEIVR</sequence>
<organism evidence="3 4">
    <name type="scientific">Pedobacter africanus</name>
    <dbReference type="NCBI Taxonomy" id="151894"/>
    <lineage>
        <taxon>Bacteria</taxon>
        <taxon>Pseudomonadati</taxon>
        <taxon>Bacteroidota</taxon>
        <taxon>Sphingobacteriia</taxon>
        <taxon>Sphingobacteriales</taxon>
        <taxon>Sphingobacteriaceae</taxon>
        <taxon>Pedobacter</taxon>
    </lineage>
</organism>
<reference evidence="4" key="1">
    <citation type="submission" date="2017-04" db="EMBL/GenBank/DDBJ databases">
        <authorList>
            <person name="Varghese N."/>
            <person name="Submissions S."/>
        </authorList>
    </citation>
    <scope>NUCLEOTIDE SEQUENCE [LARGE SCALE GENOMIC DNA]</scope>
    <source>
        <strain evidence="4">DSM 12126</strain>
    </source>
</reference>
<evidence type="ECO:0000259" key="2">
    <source>
        <dbReference type="Pfam" id="PF14274"/>
    </source>
</evidence>
<dbReference type="STRING" id="151894.SAMN04488524_1511"/>
<evidence type="ECO:0000259" key="1">
    <source>
        <dbReference type="Pfam" id="PF08522"/>
    </source>
</evidence>
<dbReference type="Pfam" id="PF14274">
    <property type="entry name" value="BT_3044-like_C"/>
    <property type="match status" value="1"/>
</dbReference>
<gene>
    <name evidence="3" type="ORF">SAMN04488524_1511</name>
</gene>
<evidence type="ECO:0008006" key="5">
    <source>
        <dbReference type="Google" id="ProtNLM"/>
    </source>
</evidence>
<dbReference type="AlphaFoldDB" id="A0A1W2AKU4"/>
<proteinExistence type="predicted"/>
<dbReference type="Pfam" id="PF08522">
    <property type="entry name" value="BT_3987-like_N"/>
    <property type="match status" value="1"/>
</dbReference>
<dbReference type="EMBL" id="FWXT01000001">
    <property type="protein sequence ID" value="SMC61273.1"/>
    <property type="molecule type" value="Genomic_DNA"/>
</dbReference>
<evidence type="ECO:0000313" key="3">
    <source>
        <dbReference type="EMBL" id="SMC61273.1"/>
    </source>
</evidence>
<dbReference type="Gene3D" id="2.60.40.1740">
    <property type="entry name" value="hypothetical protein (bacova_03559)"/>
    <property type="match status" value="1"/>
</dbReference>
<evidence type="ECO:0000313" key="4">
    <source>
        <dbReference type="Proteomes" id="UP000192756"/>
    </source>
</evidence>
<dbReference type="Proteomes" id="UP000192756">
    <property type="component" value="Unassembled WGS sequence"/>
</dbReference>
<protein>
    <recommendedName>
        <fullName evidence="5">DUF4361 domain-containing protein</fullName>
    </recommendedName>
</protein>
<dbReference type="RefSeq" id="WP_084237728.1">
    <property type="nucleotide sequence ID" value="NZ_FWXT01000001.1"/>
</dbReference>
<dbReference type="PROSITE" id="PS51257">
    <property type="entry name" value="PROKAR_LIPOPROTEIN"/>
    <property type="match status" value="1"/>
</dbReference>